<comment type="subcellular location">
    <subcellularLocation>
        <location evidence="1">Membrane</location>
        <topology evidence="1">Multi-pass membrane protein</topology>
    </subcellularLocation>
</comment>
<dbReference type="PANTHER" id="PTHR13659:SF5">
    <property type="entry name" value="PROTEIN FAM8A1"/>
    <property type="match status" value="1"/>
</dbReference>
<organism evidence="8 9">
    <name type="scientific">Callithrix jacchus</name>
    <name type="common">White-tufted-ear marmoset</name>
    <name type="synonym">Simia Jacchus</name>
    <dbReference type="NCBI Taxonomy" id="9483"/>
    <lineage>
        <taxon>Eukaryota</taxon>
        <taxon>Metazoa</taxon>
        <taxon>Chordata</taxon>
        <taxon>Craniata</taxon>
        <taxon>Vertebrata</taxon>
        <taxon>Euteleostomi</taxon>
        <taxon>Mammalia</taxon>
        <taxon>Eutheria</taxon>
        <taxon>Euarchontoglires</taxon>
        <taxon>Primates</taxon>
        <taxon>Haplorrhini</taxon>
        <taxon>Platyrrhini</taxon>
        <taxon>Cebidae</taxon>
        <taxon>Callitrichinae</taxon>
        <taxon>Callithrix</taxon>
        <taxon>Callithrix</taxon>
    </lineage>
</organism>
<feature type="compositionally biased region" description="Low complexity" evidence="5">
    <location>
        <begin position="78"/>
        <end position="98"/>
    </location>
</feature>
<dbReference type="InterPro" id="IPR039871">
    <property type="entry name" value="FAM8A1"/>
</dbReference>
<name>A0A8I3WL02_CALJA</name>
<feature type="domain" description="RDD" evidence="7">
    <location>
        <begin position="273"/>
        <end position="384"/>
    </location>
</feature>
<dbReference type="Pfam" id="PF06271">
    <property type="entry name" value="RDD"/>
    <property type="match status" value="1"/>
</dbReference>
<keyword evidence="4 6" id="KW-0472">Membrane</keyword>
<feature type="transmembrane region" description="Helical" evidence="6">
    <location>
        <begin position="353"/>
        <end position="372"/>
    </location>
</feature>
<evidence type="ECO:0000256" key="4">
    <source>
        <dbReference type="ARBA" id="ARBA00023136"/>
    </source>
</evidence>
<dbReference type="InterPro" id="IPR010432">
    <property type="entry name" value="RDD"/>
</dbReference>
<keyword evidence="3 6" id="KW-1133">Transmembrane helix</keyword>
<dbReference type="GeneTree" id="ENSGT00390000007346"/>
<feature type="transmembrane region" description="Helical" evidence="6">
    <location>
        <begin position="315"/>
        <end position="333"/>
    </location>
</feature>
<keyword evidence="2 6" id="KW-0812">Transmembrane</keyword>
<feature type="region of interest" description="Disordered" evidence="5">
    <location>
        <begin position="1"/>
        <end position="105"/>
    </location>
</feature>
<evidence type="ECO:0000256" key="3">
    <source>
        <dbReference type="ARBA" id="ARBA00022989"/>
    </source>
</evidence>
<dbReference type="AlphaFoldDB" id="A0A8I3WL02"/>
<protein>
    <submittedName>
        <fullName evidence="8">Family with sequence similarity 8 member A1</fullName>
    </submittedName>
</protein>
<feature type="compositionally biased region" description="Basic and acidic residues" evidence="5">
    <location>
        <begin position="67"/>
        <end position="77"/>
    </location>
</feature>
<reference evidence="8" key="2">
    <citation type="submission" date="2025-08" db="UniProtKB">
        <authorList>
            <consortium name="Ensembl"/>
        </authorList>
    </citation>
    <scope>IDENTIFICATION</scope>
</reference>
<evidence type="ECO:0000256" key="6">
    <source>
        <dbReference type="SAM" id="Phobius"/>
    </source>
</evidence>
<evidence type="ECO:0000313" key="8">
    <source>
        <dbReference type="Ensembl" id="ENSCJAP00000087060.1"/>
    </source>
</evidence>
<evidence type="ECO:0000256" key="2">
    <source>
        <dbReference type="ARBA" id="ARBA00022692"/>
    </source>
</evidence>
<dbReference type="GO" id="GO:0016020">
    <property type="term" value="C:membrane"/>
    <property type="evidence" value="ECO:0007669"/>
    <property type="project" value="UniProtKB-SubCell"/>
</dbReference>
<feature type="region of interest" description="Disordered" evidence="5">
    <location>
        <begin position="187"/>
        <end position="244"/>
    </location>
</feature>
<gene>
    <name evidence="8" type="primary">FAM8A1</name>
</gene>
<sequence>MAEGPEEARGRPPGQDEGGGDHEPVPSLRGPPTAAVPCPRDDPQDEPQAPGRPTAPGLAAAAAYESEPPRELGKRGEAASGSGAGPPEQAGCEAPEAAAPRERQARLSAREYSRQVHEWLWQSYCGYLTWHSGLAALPAYCSPQPSPQSFPSGGAAIPQAAGLPPAPQLGYYNPFYFLSPGPAGPDPGTAAGLSTPAPVANLGPRAPQVQSSARATPVTRVGSAAPSRSPSETRQQAGETSEQEAGRRRVFRGLWVELLSFVQFAMHYIIEEIDEDTSMEDLQKMMVVALIYRLLVCFYEIICIWGAGGATPGKFLLGLRVVTCDTSVLIAPSRVLVIPSSNVSITMSTIRALIKNFSIASFFPAFITLLFFQHNRTAYDIVAGTIVVRRNGVR</sequence>
<feature type="compositionally biased region" description="Low complexity" evidence="5">
    <location>
        <begin position="49"/>
        <end position="66"/>
    </location>
</feature>
<dbReference type="Proteomes" id="UP000008225">
    <property type="component" value="Chromosome 4"/>
</dbReference>
<accession>A0A8I3WL02</accession>
<dbReference type="Ensembl" id="ENSCJAT00000119041.1">
    <property type="protein sequence ID" value="ENSCJAP00000087060.1"/>
    <property type="gene ID" value="ENSCJAG00000006674.5"/>
</dbReference>
<reference evidence="8" key="3">
    <citation type="submission" date="2025-09" db="UniProtKB">
        <authorList>
            <consortium name="Ensembl"/>
        </authorList>
    </citation>
    <scope>IDENTIFICATION</scope>
</reference>
<evidence type="ECO:0000313" key="9">
    <source>
        <dbReference type="Proteomes" id="UP000008225"/>
    </source>
</evidence>
<feature type="compositionally biased region" description="Polar residues" evidence="5">
    <location>
        <begin position="226"/>
        <end position="240"/>
    </location>
</feature>
<feature type="compositionally biased region" description="Basic and acidic residues" evidence="5">
    <location>
        <begin position="1"/>
        <end position="10"/>
    </location>
</feature>
<feature type="transmembrane region" description="Helical" evidence="6">
    <location>
        <begin position="290"/>
        <end position="308"/>
    </location>
</feature>
<evidence type="ECO:0000259" key="7">
    <source>
        <dbReference type="Pfam" id="PF06271"/>
    </source>
</evidence>
<evidence type="ECO:0000256" key="1">
    <source>
        <dbReference type="ARBA" id="ARBA00004141"/>
    </source>
</evidence>
<proteinExistence type="predicted"/>
<keyword evidence="9" id="KW-1185">Reference proteome</keyword>
<reference evidence="8 9" key="1">
    <citation type="submission" date="2009-03" db="EMBL/GenBank/DDBJ databases">
        <authorList>
            <person name="Warren W."/>
            <person name="Ye L."/>
            <person name="Minx P."/>
            <person name="Worley K."/>
            <person name="Gibbs R."/>
            <person name="Wilson R.K."/>
        </authorList>
    </citation>
    <scope>NUCLEOTIDE SEQUENCE [LARGE SCALE GENOMIC DNA]</scope>
</reference>
<evidence type="ECO:0000256" key="5">
    <source>
        <dbReference type="SAM" id="MobiDB-lite"/>
    </source>
</evidence>
<dbReference type="PANTHER" id="PTHR13659">
    <property type="entry name" value="AUTOSOMAL HIGHLY CONSERVED PROTEIN"/>
    <property type="match status" value="1"/>
</dbReference>